<gene>
    <name evidence="1" type="ORF">FGO68_gene3115</name>
</gene>
<organism evidence="1 2">
    <name type="scientific">Halteria grandinella</name>
    <dbReference type="NCBI Taxonomy" id="5974"/>
    <lineage>
        <taxon>Eukaryota</taxon>
        <taxon>Sar</taxon>
        <taxon>Alveolata</taxon>
        <taxon>Ciliophora</taxon>
        <taxon>Intramacronucleata</taxon>
        <taxon>Spirotrichea</taxon>
        <taxon>Stichotrichia</taxon>
        <taxon>Sporadotrichida</taxon>
        <taxon>Halteriidae</taxon>
        <taxon>Halteria</taxon>
    </lineage>
</organism>
<sequence length="401" mass="46111">MPEKTVVPKKPVPKKGFSAKEQRKINFSKRKFGGMHATSEDIEVGGCDLNCYDELMQILEENTLVLHNSKANYTDAVQVVGRKCVALFRVDGQPNTILIHNQNIICDHRVFTVDHTTGQVNLVQQLELKVRFVSNLNPTMIMVSEIASGMIYFYKLREISEHMANMTNPYELHTHIKILKIRQSLCFVSMMQRTYFSDSDDEFYAVTSYNHLHRVKLHLKNPHKAVERVKLNFHNNKVLDYRQANDEFLVVLFEERLEILCAKSLNKEVKFSEFLAHPQKKLMLATGFDLVTKAAIFIQTKQGVSVCDMNIKNAIGPVLGCDEEQWEGWGQLRESMWVVLKNKQTGEVVFKEYHYQGKEIQCLDFSTSTKIISSLQHPASNTKADEIEGIYLDVNTIQLFD</sequence>
<dbReference type="EMBL" id="RRYP01001967">
    <property type="protein sequence ID" value="TNV85270.1"/>
    <property type="molecule type" value="Genomic_DNA"/>
</dbReference>
<proteinExistence type="predicted"/>
<comment type="caution">
    <text evidence="1">The sequence shown here is derived from an EMBL/GenBank/DDBJ whole genome shotgun (WGS) entry which is preliminary data.</text>
</comment>
<name>A0A8J8P3P5_HALGN</name>
<keyword evidence="2" id="KW-1185">Reference proteome</keyword>
<accession>A0A8J8P3P5</accession>
<protein>
    <submittedName>
        <fullName evidence="1">Uncharacterized protein</fullName>
    </submittedName>
</protein>
<dbReference type="Proteomes" id="UP000785679">
    <property type="component" value="Unassembled WGS sequence"/>
</dbReference>
<evidence type="ECO:0000313" key="2">
    <source>
        <dbReference type="Proteomes" id="UP000785679"/>
    </source>
</evidence>
<evidence type="ECO:0000313" key="1">
    <source>
        <dbReference type="EMBL" id="TNV85270.1"/>
    </source>
</evidence>
<reference evidence="1" key="1">
    <citation type="submission" date="2019-06" db="EMBL/GenBank/DDBJ databases">
        <authorList>
            <person name="Zheng W."/>
        </authorList>
    </citation>
    <scope>NUCLEOTIDE SEQUENCE</scope>
    <source>
        <strain evidence="1">QDHG01</strain>
    </source>
</reference>
<dbReference type="AlphaFoldDB" id="A0A8J8P3P5"/>